<dbReference type="AlphaFoldDB" id="A0A392M0C3"/>
<dbReference type="Proteomes" id="UP000265520">
    <property type="component" value="Unassembled WGS sequence"/>
</dbReference>
<keyword evidence="1" id="KW-0732">Signal</keyword>
<gene>
    <name evidence="2" type="ORF">A2U01_0001503</name>
</gene>
<evidence type="ECO:0000256" key="1">
    <source>
        <dbReference type="SAM" id="SignalP"/>
    </source>
</evidence>
<evidence type="ECO:0008006" key="4">
    <source>
        <dbReference type="Google" id="ProtNLM"/>
    </source>
</evidence>
<comment type="caution">
    <text evidence="2">The sequence shown here is derived from an EMBL/GenBank/DDBJ whole genome shotgun (WGS) entry which is preliminary data.</text>
</comment>
<evidence type="ECO:0000313" key="2">
    <source>
        <dbReference type="EMBL" id="MCH80730.1"/>
    </source>
</evidence>
<name>A0A392M0C3_9FABA</name>
<sequence>MSRWFFVILVFVALSPLIDSPSICLSIGYELLSTRLVSSSEVDISISRSFLDFGLSHLKEHHHLLLVAGSSRYVDHFRVDRRFIRLKFLGLLACLLGFSRSWFG</sequence>
<keyword evidence="3" id="KW-1185">Reference proteome</keyword>
<feature type="chain" id="PRO_5017373492" description="Secreted protein" evidence="1">
    <location>
        <begin position="21"/>
        <end position="104"/>
    </location>
</feature>
<feature type="signal peptide" evidence="1">
    <location>
        <begin position="1"/>
        <end position="20"/>
    </location>
</feature>
<protein>
    <recommendedName>
        <fullName evidence="4">Secreted protein</fullName>
    </recommendedName>
</protein>
<organism evidence="2 3">
    <name type="scientific">Trifolium medium</name>
    <dbReference type="NCBI Taxonomy" id="97028"/>
    <lineage>
        <taxon>Eukaryota</taxon>
        <taxon>Viridiplantae</taxon>
        <taxon>Streptophyta</taxon>
        <taxon>Embryophyta</taxon>
        <taxon>Tracheophyta</taxon>
        <taxon>Spermatophyta</taxon>
        <taxon>Magnoliopsida</taxon>
        <taxon>eudicotyledons</taxon>
        <taxon>Gunneridae</taxon>
        <taxon>Pentapetalae</taxon>
        <taxon>rosids</taxon>
        <taxon>fabids</taxon>
        <taxon>Fabales</taxon>
        <taxon>Fabaceae</taxon>
        <taxon>Papilionoideae</taxon>
        <taxon>50 kb inversion clade</taxon>
        <taxon>NPAAA clade</taxon>
        <taxon>Hologalegina</taxon>
        <taxon>IRL clade</taxon>
        <taxon>Trifolieae</taxon>
        <taxon>Trifolium</taxon>
    </lineage>
</organism>
<reference evidence="2 3" key="1">
    <citation type="journal article" date="2018" name="Front. Plant Sci.">
        <title>Red Clover (Trifolium pratense) and Zigzag Clover (T. medium) - A Picture of Genomic Similarities and Differences.</title>
        <authorList>
            <person name="Dluhosova J."/>
            <person name="Istvanek J."/>
            <person name="Nedelnik J."/>
            <person name="Repkova J."/>
        </authorList>
    </citation>
    <scope>NUCLEOTIDE SEQUENCE [LARGE SCALE GENOMIC DNA]</scope>
    <source>
        <strain evidence="3">cv. 10/8</strain>
        <tissue evidence="2">Leaf</tissue>
    </source>
</reference>
<accession>A0A392M0C3</accession>
<dbReference type="EMBL" id="LXQA010001417">
    <property type="protein sequence ID" value="MCH80730.1"/>
    <property type="molecule type" value="Genomic_DNA"/>
</dbReference>
<evidence type="ECO:0000313" key="3">
    <source>
        <dbReference type="Proteomes" id="UP000265520"/>
    </source>
</evidence>
<proteinExistence type="predicted"/>